<sequence length="731" mass="81537">MYRLQPRTIVQDMTVVFFSSLAMIIFEIFLSRFFSVILDYNYVFLIISLATLGIGVGGYLAYKWNERFLEMNTSILGIFSVSMILVVLAMYALPYQGIVFYALCAILPFILGGLILAGTMQSSKNQVHILYFVDLVAAGIGSAGAIFLMNAINPIQTIVLITFVLILVYLVVSYRKTGRWSKLIYTIVLMGLGLNLVYPLLDLIEFKAYRTSPFTVFSKRPDAEIVYTHWDAFSRTDVYDTKDELLYMTIDGSALSPISKYSKELKEVDYLLTTTGALAFQHGPKRSVLIIGAGGGQEVLTAQMSGFQEIDAVDINKGSFDAVHALAGLSGDIFRQNGVKEIISDGRSYIKETTKKYDLIYLSLVKKQSENGLGLALTENFIYTHEALKDYMNRLNSDGRLAFLLHDDTELNKMMYAAKKYYQGQGMDEKSIKNYIAVVGTYQHLGHVLVGMKGPILNRPLLILQKQPMDKEMAQLLMDSTLHIQQIPIHIPYINDQYGTLQALFNTQHVNVNSNRDDRPFFYNKTNQFPMGLVVAIMIAILAAMFLLRRRVLSSGQAVYFSGIAIGFMLIEVTFIQKLSLPLGHPTRSFVTVLGVLLVAGGIGSYCSKQGKTIYGRYSPLVIIGFLALLANTLVGLFDHSLEIPETYRMFIIVVLLFPLGFFMGMPFPHGLAHLQREQVAMSWGINGVMTVVGSLLAAAISLTFGFTVTLWIGAAIYILLFIFQPTVKSV</sequence>
<feature type="transmembrane region" description="Helical" evidence="1">
    <location>
        <begin position="705"/>
        <end position="724"/>
    </location>
</feature>
<comment type="caution">
    <text evidence="2">The sequence shown here is derived from an EMBL/GenBank/DDBJ whole genome shotgun (WGS) entry which is preliminary data.</text>
</comment>
<protein>
    <submittedName>
        <fullName evidence="2">Spermine synthase</fullName>
    </submittedName>
</protein>
<keyword evidence="1" id="KW-0472">Membrane</keyword>
<feature type="transmembrane region" description="Helical" evidence="1">
    <location>
        <begin position="184"/>
        <end position="201"/>
    </location>
</feature>
<dbReference type="EMBL" id="JBHTKZ010000006">
    <property type="protein sequence ID" value="MFD1180824.1"/>
    <property type="molecule type" value="Genomic_DNA"/>
</dbReference>
<feature type="transmembrane region" description="Helical" evidence="1">
    <location>
        <begin position="98"/>
        <end position="117"/>
    </location>
</feature>
<dbReference type="InterPro" id="IPR036259">
    <property type="entry name" value="MFS_trans_sf"/>
</dbReference>
<evidence type="ECO:0000256" key="1">
    <source>
        <dbReference type="SAM" id="Phobius"/>
    </source>
</evidence>
<feature type="transmembrane region" description="Helical" evidence="1">
    <location>
        <begin position="129"/>
        <end position="149"/>
    </location>
</feature>
<feature type="transmembrane region" description="Helical" evidence="1">
    <location>
        <begin position="529"/>
        <end position="547"/>
    </location>
</feature>
<proteinExistence type="predicted"/>
<dbReference type="RefSeq" id="WP_240267648.1">
    <property type="nucleotide sequence ID" value="NZ_JAKSXN010000003.1"/>
</dbReference>
<gene>
    <name evidence="2" type="ORF">ACFQ2Z_05595</name>
</gene>
<dbReference type="Proteomes" id="UP001597211">
    <property type="component" value="Unassembled WGS sequence"/>
</dbReference>
<dbReference type="Gene3D" id="3.40.50.150">
    <property type="entry name" value="Vaccinia Virus protein VP39"/>
    <property type="match status" value="1"/>
</dbReference>
<name>A0ABW3S827_9BACL</name>
<feature type="transmembrane region" description="Helical" evidence="1">
    <location>
        <begin position="680"/>
        <end position="699"/>
    </location>
</feature>
<keyword evidence="1" id="KW-0812">Transmembrane</keyword>
<feature type="transmembrane region" description="Helical" evidence="1">
    <location>
        <begin position="650"/>
        <end position="668"/>
    </location>
</feature>
<feature type="transmembrane region" description="Helical" evidence="1">
    <location>
        <begin position="12"/>
        <end position="34"/>
    </location>
</feature>
<keyword evidence="1" id="KW-1133">Transmembrane helix</keyword>
<dbReference type="SUPFAM" id="SSF53335">
    <property type="entry name" value="S-adenosyl-L-methionine-dependent methyltransferases"/>
    <property type="match status" value="1"/>
</dbReference>
<evidence type="ECO:0000313" key="3">
    <source>
        <dbReference type="Proteomes" id="UP001597211"/>
    </source>
</evidence>
<dbReference type="SUPFAM" id="SSF103473">
    <property type="entry name" value="MFS general substrate transporter"/>
    <property type="match status" value="1"/>
</dbReference>
<keyword evidence="3" id="KW-1185">Reference proteome</keyword>
<feature type="transmembrane region" description="Helical" evidence="1">
    <location>
        <begin position="40"/>
        <end position="62"/>
    </location>
</feature>
<feature type="transmembrane region" description="Helical" evidence="1">
    <location>
        <begin position="74"/>
        <end position="92"/>
    </location>
</feature>
<accession>A0ABW3S827</accession>
<organism evidence="2 3">
    <name type="scientific">Paenibacillus timonensis</name>
    <dbReference type="NCBI Taxonomy" id="225915"/>
    <lineage>
        <taxon>Bacteria</taxon>
        <taxon>Bacillati</taxon>
        <taxon>Bacillota</taxon>
        <taxon>Bacilli</taxon>
        <taxon>Bacillales</taxon>
        <taxon>Paenibacillaceae</taxon>
        <taxon>Paenibacillus</taxon>
    </lineage>
</organism>
<reference evidence="3" key="1">
    <citation type="journal article" date="2019" name="Int. J. Syst. Evol. Microbiol.">
        <title>The Global Catalogue of Microorganisms (GCM) 10K type strain sequencing project: providing services to taxonomists for standard genome sequencing and annotation.</title>
        <authorList>
            <consortium name="The Broad Institute Genomics Platform"/>
            <consortium name="The Broad Institute Genome Sequencing Center for Infectious Disease"/>
            <person name="Wu L."/>
            <person name="Ma J."/>
        </authorList>
    </citation>
    <scope>NUCLEOTIDE SEQUENCE [LARGE SCALE GENOMIC DNA]</scope>
    <source>
        <strain evidence="3">CCUG 48216</strain>
    </source>
</reference>
<feature type="transmembrane region" description="Helical" evidence="1">
    <location>
        <begin position="155"/>
        <end position="172"/>
    </location>
</feature>
<feature type="transmembrane region" description="Helical" evidence="1">
    <location>
        <begin position="618"/>
        <end position="638"/>
    </location>
</feature>
<feature type="transmembrane region" description="Helical" evidence="1">
    <location>
        <begin position="559"/>
        <end position="577"/>
    </location>
</feature>
<evidence type="ECO:0000313" key="2">
    <source>
        <dbReference type="EMBL" id="MFD1180824.1"/>
    </source>
</evidence>
<feature type="transmembrane region" description="Helical" evidence="1">
    <location>
        <begin position="589"/>
        <end position="606"/>
    </location>
</feature>
<dbReference type="InterPro" id="IPR029063">
    <property type="entry name" value="SAM-dependent_MTases_sf"/>
</dbReference>